<keyword evidence="2" id="KW-0479">Metal-binding</keyword>
<proteinExistence type="predicted"/>
<evidence type="ECO:0000256" key="6">
    <source>
        <dbReference type="SAM" id="MobiDB-lite"/>
    </source>
</evidence>
<dbReference type="InterPro" id="IPR052035">
    <property type="entry name" value="ZnF_BED_domain_contain"/>
</dbReference>
<dbReference type="GO" id="GO:0008270">
    <property type="term" value="F:zinc ion binding"/>
    <property type="evidence" value="ECO:0007669"/>
    <property type="project" value="UniProtKB-KW"/>
</dbReference>
<reference evidence="7 8" key="1">
    <citation type="submission" date="2020-04" db="EMBL/GenBank/DDBJ databases">
        <title>Perkinsus olseni comparative genomics.</title>
        <authorList>
            <person name="Bogema D.R."/>
        </authorList>
    </citation>
    <scope>NUCLEOTIDE SEQUENCE [LARGE SCALE GENOMIC DNA]</scope>
    <source>
        <strain evidence="7">00978-12</strain>
    </source>
</reference>
<evidence type="ECO:0000256" key="1">
    <source>
        <dbReference type="ARBA" id="ARBA00004123"/>
    </source>
</evidence>
<evidence type="ECO:0000313" key="8">
    <source>
        <dbReference type="Proteomes" id="UP000541610"/>
    </source>
</evidence>
<dbReference type="GO" id="GO:0005634">
    <property type="term" value="C:nucleus"/>
    <property type="evidence" value="ECO:0007669"/>
    <property type="project" value="UniProtKB-SubCell"/>
</dbReference>
<dbReference type="PANTHER" id="PTHR46481">
    <property type="entry name" value="ZINC FINGER BED DOMAIN-CONTAINING PROTEIN 4"/>
    <property type="match status" value="1"/>
</dbReference>
<evidence type="ECO:0000256" key="4">
    <source>
        <dbReference type="ARBA" id="ARBA00022833"/>
    </source>
</evidence>
<comment type="caution">
    <text evidence="7">The sequence shown here is derived from an EMBL/GenBank/DDBJ whole genome shotgun (WGS) entry which is preliminary data.</text>
</comment>
<dbReference type="InterPro" id="IPR012337">
    <property type="entry name" value="RNaseH-like_sf"/>
</dbReference>
<dbReference type="PANTHER" id="PTHR46481:SF10">
    <property type="entry name" value="ZINC FINGER BED DOMAIN-CONTAINING PROTEIN 39"/>
    <property type="match status" value="1"/>
</dbReference>
<name>A0A7J6N9H0_PEROL</name>
<evidence type="ECO:0000256" key="3">
    <source>
        <dbReference type="ARBA" id="ARBA00022771"/>
    </source>
</evidence>
<protein>
    <submittedName>
        <fullName evidence="7">Uncharacterized protein</fullName>
    </submittedName>
</protein>
<evidence type="ECO:0000256" key="2">
    <source>
        <dbReference type="ARBA" id="ARBA00022723"/>
    </source>
</evidence>
<feature type="region of interest" description="Disordered" evidence="6">
    <location>
        <begin position="484"/>
        <end position="503"/>
    </location>
</feature>
<dbReference type="EMBL" id="JABANP010000613">
    <property type="protein sequence ID" value="KAF4680394.1"/>
    <property type="molecule type" value="Genomic_DNA"/>
</dbReference>
<keyword evidence="3" id="KW-0863">Zinc-finger</keyword>
<dbReference type="OrthoDB" id="7699631at2759"/>
<dbReference type="SUPFAM" id="SSF53098">
    <property type="entry name" value="Ribonuclease H-like"/>
    <property type="match status" value="1"/>
</dbReference>
<sequence length="503" mass="55519">MEEWQIRMKGSSTSTLLRHMDGCEGKKNPHQATISSYFQSKSLNKAQREQLTNSLVEAVAALPGLGFISPSKSEFLALIQTVSDLTARAGAPIDAAREVVSDVTLRNKMIEKARSREELVRSLLSKQGTCKQVLLDGWRNPYTHGEVLGVTVVVIKDAQPYAVAIAPRDLPSGKSKDLGEALAEVCDNFNIKMIDGLFTSDSCNANLSALRNLPSIPCYCHLVQLAVDEGVIPSKTEMAETAGYREVALPSLLAAQPRPGGSSTKTLLNECSRLVAFFKRSQLNKALTELREIPGLIKLKQRNITRWDSSLLMISSILASWDGVTLLLARRGQTRHFETVLSQKQMLMDLSSLLSPFRAATKDMERVQRGVAAIGIRRLEECWVHLNTTPANESEAVTETRRAMRKAFVNKVIMRLTPDALLGAMMEPRYKLAGVERLGIVREFRKKDDLLDRENLVGELKVWTINENVHECVAADEGEDEATVALDDSRISPGTLPEVGKPA</sequence>
<keyword evidence="4" id="KW-0862">Zinc</keyword>
<accession>A0A7J6N9H0</accession>
<evidence type="ECO:0000313" key="7">
    <source>
        <dbReference type="EMBL" id="KAF4680394.1"/>
    </source>
</evidence>
<comment type="subcellular location">
    <subcellularLocation>
        <location evidence="1">Nucleus</location>
    </subcellularLocation>
</comment>
<dbReference type="AlphaFoldDB" id="A0A7J6N9H0"/>
<gene>
    <name evidence="7" type="ORF">FOZ60_013582</name>
</gene>
<organism evidence="7 8">
    <name type="scientific">Perkinsus olseni</name>
    <name type="common">Perkinsus atlanticus</name>
    <dbReference type="NCBI Taxonomy" id="32597"/>
    <lineage>
        <taxon>Eukaryota</taxon>
        <taxon>Sar</taxon>
        <taxon>Alveolata</taxon>
        <taxon>Perkinsozoa</taxon>
        <taxon>Perkinsea</taxon>
        <taxon>Perkinsida</taxon>
        <taxon>Perkinsidae</taxon>
        <taxon>Perkinsus</taxon>
    </lineage>
</organism>
<dbReference type="Proteomes" id="UP000541610">
    <property type="component" value="Unassembled WGS sequence"/>
</dbReference>
<keyword evidence="5" id="KW-0539">Nucleus</keyword>
<evidence type="ECO:0000256" key="5">
    <source>
        <dbReference type="ARBA" id="ARBA00023242"/>
    </source>
</evidence>